<dbReference type="AlphaFoldDB" id="A0A5D3KA08"/>
<dbReference type="RefSeq" id="WP_148778795.1">
    <property type="nucleotide sequence ID" value="NZ_VSSS01000100.1"/>
</dbReference>
<dbReference type="Proteomes" id="UP000324758">
    <property type="component" value="Unassembled WGS sequence"/>
</dbReference>
<protein>
    <submittedName>
        <fullName evidence="1">Uncharacterized protein</fullName>
    </submittedName>
</protein>
<sequence length="87" mass="9799">MKHAEARPHDDPEAAARKLLELAANVPAVQDGRIYIERINAPFLFTLKAKGSEFRAGLRYAIERGWLELHESGTYVRLLTPGKELLT</sequence>
<organism evidence="1 2">
    <name type="scientific">Bradyrhizobium rifense</name>
    <dbReference type="NCBI Taxonomy" id="515499"/>
    <lineage>
        <taxon>Bacteria</taxon>
        <taxon>Pseudomonadati</taxon>
        <taxon>Pseudomonadota</taxon>
        <taxon>Alphaproteobacteria</taxon>
        <taxon>Hyphomicrobiales</taxon>
        <taxon>Nitrobacteraceae</taxon>
        <taxon>Bradyrhizobium</taxon>
    </lineage>
</organism>
<dbReference type="OrthoDB" id="8253846at2"/>
<comment type="caution">
    <text evidence="1">The sequence shown here is derived from an EMBL/GenBank/DDBJ whole genome shotgun (WGS) entry which is preliminary data.</text>
</comment>
<keyword evidence="2" id="KW-1185">Reference proteome</keyword>
<reference evidence="1 2" key="1">
    <citation type="submission" date="2019-08" db="EMBL/GenBank/DDBJ databases">
        <title>Bradyrhizobium hipponensis sp. nov., a rhizobium isolated from a Lupinus angustifolius root nodule in Tunisia.</title>
        <authorList>
            <person name="Off K."/>
            <person name="Rejili M."/>
            <person name="Mars M."/>
            <person name="Brachmann A."/>
            <person name="Marin M."/>
        </authorList>
    </citation>
    <scope>NUCLEOTIDE SEQUENCE [LARGE SCALE GENOMIC DNA]</scope>
    <source>
        <strain evidence="1 2">CTAW71</strain>
    </source>
</reference>
<evidence type="ECO:0000313" key="2">
    <source>
        <dbReference type="Proteomes" id="UP000324758"/>
    </source>
</evidence>
<proteinExistence type="predicted"/>
<dbReference type="EMBL" id="VSSS01000100">
    <property type="protein sequence ID" value="TYL83889.1"/>
    <property type="molecule type" value="Genomic_DNA"/>
</dbReference>
<name>A0A5D3KA08_9BRAD</name>
<gene>
    <name evidence="1" type="ORF">FXB40_45640</name>
</gene>
<accession>A0A5D3KA08</accession>
<evidence type="ECO:0000313" key="1">
    <source>
        <dbReference type="EMBL" id="TYL83889.1"/>
    </source>
</evidence>